<evidence type="ECO:0000256" key="7">
    <source>
        <dbReference type="SAM" id="Phobius"/>
    </source>
</evidence>
<dbReference type="GO" id="GO:0006508">
    <property type="term" value="P:proteolysis"/>
    <property type="evidence" value="ECO:0007669"/>
    <property type="project" value="UniProtKB-KW"/>
</dbReference>
<dbReference type="InterPro" id="IPR046483">
    <property type="entry name" value="DUF6576"/>
</dbReference>
<comment type="similarity">
    <text evidence="2">Belongs to the peptidase S54 family.</text>
</comment>
<evidence type="ECO:0000256" key="3">
    <source>
        <dbReference type="ARBA" id="ARBA00022692"/>
    </source>
</evidence>
<organism evidence="10 11">
    <name type="scientific">Aquaticitalea lipolytica</name>
    <dbReference type="NCBI Taxonomy" id="1247562"/>
    <lineage>
        <taxon>Bacteria</taxon>
        <taxon>Pseudomonadati</taxon>
        <taxon>Bacteroidota</taxon>
        <taxon>Flavobacteriia</taxon>
        <taxon>Flavobacteriales</taxon>
        <taxon>Flavobacteriaceae</taxon>
        <taxon>Aquaticitalea</taxon>
    </lineage>
</organism>
<evidence type="ECO:0000259" key="9">
    <source>
        <dbReference type="Pfam" id="PF20216"/>
    </source>
</evidence>
<dbReference type="GO" id="GO:0004252">
    <property type="term" value="F:serine-type endopeptidase activity"/>
    <property type="evidence" value="ECO:0007669"/>
    <property type="project" value="InterPro"/>
</dbReference>
<dbReference type="GO" id="GO:0016020">
    <property type="term" value="C:membrane"/>
    <property type="evidence" value="ECO:0007669"/>
    <property type="project" value="UniProtKB-SubCell"/>
</dbReference>
<evidence type="ECO:0000256" key="1">
    <source>
        <dbReference type="ARBA" id="ARBA00004141"/>
    </source>
</evidence>
<dbReference type="RefSeq" id="WP_188606136.1">
    <property type="nucleotide sequence ID" value="NZ_BMIC01000003.1"/>
</dbReference>
<evidence type="ECO:0000256" key="2">
    <source>
        <dbReference type="ARBA" id="ARBA00009045"/>
    </source>
</evidence>
<evidence type="ECO:0000256" key="5">
    <source>
        <dbReference type="ARBA" id="ARBA00022989"/>
    </source>
</evidence>
<dbReference type="SUPFAM" id="SSF144091">
    <property type="entry name" value="Rhomboid-like"/>
    <property type="match status" value="1"/>
</dbReference>
<sequence>MTSLKQDIQHKLGRLNVLEKIIAINVLVFVIGFIAKQFLLHSSSLFWLELPSDFFDFLYKPWTIITYGFAHYGFLHILFNMIVLYFVSRLMLNLFNPKMALNIYFLGIIFGGLAFLLVYNVLPKSMVSVVTVLVGASAGVRALLIFLCSYMPQTEVRLIAFNIKLWYLGVALVVIDIMGLFSLNQGGSIAHLGGSLLGYLYATQLQKGTDIGKGFERFTDWVSNLFRANKKSPLKAVYKSKSNKVAGHTKTEFNEFNKQKQIDLILDKISKSGYESLTKEEKEFLFKAGKD</sequence>
<dbReference type="InterPro" id="IPR035952">
    <property type="entry name" value="Rhomboid-like_sf"/>
</dbReference>
<dbReference type="Pfam" id="PF20216">
    <property type="entry name" value="DUF6576"/>
    <property type="match status" value="1"/>
</dbReference>
<feature type="domain" description="DUF6576" evidence="9">
    <location>
        <begin position="257"/>
        <end position="285"/>
    </location>
</feature>
<dbReference type="Gene3D" id="1.20.1540.10">
    <property type="entry name" value="Rhomboid-like"/>
    <property type="match status" value="1"/>
</dbReference>
<dbReference type="Proteomes" id="UP000598120">
    <property type="component" value="Unassembled WGS sequence"/>
</dbReference>
<feature type="transmembrane region" description="Helical" evidence="7">
    <location>
        <begin position="165"/>
        <end position="183"/>
    </location>
</feature>
<keyword evidence="6 7" id="KW-0472">Membrane</keyword>
<dbReference type="Pfam" id="PF01694">
    <property type="entry name" value="Rhomboid"/>
    <property type="match status" value="1"/>
</dbReference>
<dbReference type="EMBL" id="BMIC01000003">
    <property type="protein sequence ID" value="GFZ87700.1"/>
    <property type="molecule type" value="Genomic_DNA"/>
</dbReference>
<dbReference type="PANTHER" id="PTHR43731">
    <property type="entry name" value="RHOMBOID PROTEASE"/>
    <property type="match status" value="1"/>
</dbReference>
<evidence type="ECO:0000313" key="10">
    <source>
        <dbReference type="EMBL" id="GFZ87700.1"/>
    </source>
</evidence>
<dbReference type="InterPro" id="IPR022764">
    <property type="entry name" value="Peptidase_S54_rhomboid_dom"/>
</dbReference>
<feature type="transmembrane region" description="Helical" evidence="7">
    <location>
        <begin position="125"/>
        <end position="144"/>
    </location>
</feature>
<reference evidence="10 11" key="1">
    <citation type="journal article" date="2014" name="Int. J. Syst. Evol. Microbiol.">
        <title>Complete genome sequence of Corynebacterium casei LMG S-19264T (=DSM 44701T), isolated from a smear-ripened cheese.</title>
        <authorList>
            <consortium name="US DOE Joint Genome Institute (JGI-PGF)"/>
            <person name="Walter F."/>
            <person name="Albersmeier A."/>
            <person name="Kalinowski J."/>
            <person name="Ruckert C."/>
        </authorList>
    </citation>
    <scope>NUCLEOTIDE SEQUENCE [LARGE SCALE GENOMIC DNA]</scope>
    <source>
        <strain evidence="10 11">CGMCC 1.15295</strain>
    </source>
</reference>
<feature type="transmembrane region" description="Helical" evidence="7">
    <location>
        <begin position="99"/>
        <end position="119"/>
    </location>
</feature>
<evidence type="ECO:0000256" key="6">
    <source>
        <dbReference type="ARBA" id="ARBA00023136"/>
    </source>
</evidence>
<proteinExistence type="inferred from homology"/>
<name>A0A8J2XJ35_9FLAO</name>
<keyword evidence="11" id="KW-1185">Reference proteome</keyword>
<comment type="subcellular location">
    <subcellularLocation>
        <location evidence="1">Membrane</location>
        <topology evidence="1">Multi-pass membrane protein</topology>
    </subcellularLocation>
</comment>
<accession>A0A8J2XJ35</accession>
<comment type="caution">
    <text evidence="10">The sequence shown here is derived from an EMBL/GenBank/DDBJ whole genome shotgun (WGS) entry which is preliminary data.</text>
</comment>
<feature type="transmembrane region" description="Helical" evidence="7">
    <location>
        <begin position="21"/>
        <end position="42"/>
    </location>
</feature>
<dbReference type="PANTHER" id="PTHR43731:SF14">
    <property type="entry name" value="PRESENILIN-ASSOCIATED RHOMBOID-LIKE PROTEIN, MITOCHONDRIAL"/>
    <property type="match status" value="1"/>
</dbReference>
<keyword evidence="4" id="KW-0378">Hydrolase</keyword>
<gene>
    <name evidence="10" type="ORF">GCM10011531_19020</name>
</gene>
<keyword evidence="10" id="KW-0645">Protease</keyword>
<dbReference type="AlphaFoldDB" id="A0A8J2XJ35"/>
<keyword evidence="3 7" id="KW-0812">Transmembrane</keyword>
<evidence type="ECO:0000259" key="8">
    <source>
        <dbReference type="Pfam" id="PF01694"/>
    </source>
</evidence>
<evidence type="ECO:0000313" key="11">
    <source>
        <dbReference type="Proteomes" id="UP000598120"/>
    </source>
</evidence>
<keyword evidence="5 7" id="KW-1133">Transmembrane helix</keyword>
<evidence type="ECO:0000256" key="4">
    <source>
        <dbReference type="ARBA" id="ARBA00022801"/>
    </source>
</evidence>
<protein>
    <submittedName>
        <fullName evidence="10">Rhomboid family intramembrane serine protease</fullName>
    </submittedName>
</protein>
<feature type="domain" description="Peptidase S54 rhomboid" evidence="8">
    <location>
        <begin position="61"/>
        <end position="203"/>
    </location>
</feature>
<dbReference type="InterPro" id="IPR050925">
    <property type="entry name" value="Rhomboid_protease_S54"/>
</dbReference>
<feature type="transmembrane region" description="Helical" evidence="7">
    <location>
        <begin position="62"/>
        <end position="87"/>
    </location>
</feature>